<dbReference type="EC" id="3.-.-.-" evidence="3"/>
<dbReference type="Gene3D" id="3.20.20.370">
    <property type="entry name" value="Glycoside hydrolase/deacetylase"/>
    <property type="match status" value="1"/>
</dbReference>
<keyword evidence="4" id="KW-1185">Reference proteome</keyword>
<evidence type="ECO:0000256" key="1">
    <source>
        <dbReference type="SAM" id="Phobius"/>
    </source>
</evidence>
<proteinExistence type="predicted"/>
<dbReference type="RefSeq" id="WP_114790358.1">
    <property type="nucleotide sequence ID" value="NZ_CP139960.1"/>
</dbReference>
<protein>
    <submittedName>
        <fullName evidence="3">Polysaccharide deacetylase family protein</fullName>
        <ecNumber evidence="3">3.-.-.-</ecNumber>
    </submittedName>
</protein>
<evidence type="ECO:0000313" key="4">
    <source>
        <dbReference type="Proteomes" id="UP001325680"/>
    </source>
</evidence>
<dbReference type="CDD" id="cd10917">
    <property type="entry name" value="CE4_NodB_like_6s_7s"/>
    <property type="match status" value="1"/>
</dbReference>
<dbReference type="EMBL" id="CP139960">
    <property type="protein sequence ID" value="WQD36748.1"/>
    <property type="molecule type" value="Genomic_DNA"/>
</dbReference>
<sequence>MLTFRNTNIVFGVLLSAFVVSDLLQHNVPVIMYSLLAISYSLLLFYGSYFVHSQFYMKTICSADTSEKKIALTFDDGPLNNHTPQILSILETCKVKATFFCIGKNAATHADLLKQAHQQGHIIGSHSYNHSFWFDLLSSKKMEADLQQAHNLFEKELGLNVKWFRPPYGVTNPNLKKAVERMGYTAIGWNVRSMDTVAKDHQGLLNKLKQSLKPGAIYLFHDTMFITVKVLPDFIIYAQQQGYEITPLDKLLNLQPYAD</sequence>
<keyword evidence="1" id="KW-0812">Transmembrane</keyword>
<evidence type="ECO:0000313" key="3">
    <source>
        <dbReference type="EMBL" id="WQD36748.1"/>
    </source>
</evidence>
<gene>
    <name evidence="3" type="ORF">U0035_13835</name>
</gene>
<reference evidence="3 4" key="1">
    <citation type="submission" date="2023-12" db="EMBL/GenBank/DDBJ databases">
        <title>Genome sequencing and assembly of bacterial species from a model synthetic community.</title>
        <authorList>
            <person name="Hogle S.L."/>
        </authorList>
    </citation>
    <scope>NUCLEOTIDE SEQUENCE [LARGE SCALE GENOMIC DNA]</scope>
    <source>
        <strain evidence="3 4">HAMBI_3031</strain>
    </source>
</reference>
<name>A0ABZ0W288_9BACT</name>
<organism evidence="3 4">
    <name type="scientific">Niabella yanshanensis</name>
    <dbReference type="NCBI Taxonomy" id="577386"/>
    <lineage>
        <taxon>Bacteria</taxon>
        <taxon>Pseudomonadati</taxon>
        <taxon>Bacteroidota</taxon>
        <taxon>Chitinophagia</taxon>
        <taxon>Chitinophagales</taxon>
        <taxon>Chitinophagaceae</taxon>
        <taxon>Niabella</taxon>
    </lineage>
</organism>
<dbReference type="GO" id="GO:0016787">
    <property type="term" value="F:hydrolase activity"/>
    <property type="evidence" value="ECO:0007669"/>
    <property type="project" value="UniProtKB-KW"/>
</dbReference>
<dbReference type="Pfam" id="PF01522">
    <property type="entry name" value="Polysacc_deac_1"/>
    <property type="match status" value="1"/>
</dbReference>
<dbReference type="InterPro" id="IPR002509">
    <property type="entry name" value="NODB_dom"/>
</dbReference>
<dbReference type="InterPro" id="IPR050248">
    <property type="entry name" value="Polysacc_deacetylase_ArnD"/>
</dbReference>
<dbReference type="Proteomes" id="UP001325680">
    <property type="component" value="Chromosome"/>
</dbReference>
<feature type="transmembrane region" description="Helical" evidence="1">
    <location>
        <begin position="7"/>
        <end position="24"/>
    </location>
</feature>
<keyword evidence="1" id="KW-1133">Transmembrane helix</keyword>
<dbReference type="InterPro" id="IPR011330">
    <property type="entry name" value="Glyco_hydro/deAcase_b/a-brl"/>
</dbReference>
<accession>A0ABZ0W288</accession>
<keyword evidence="1" id="KW-0472">Membrane</keyword>
<keyword evidence="3" id="KW-0378">Hydrolase</keyword>
<dbReference type="PANTHER" id="PTHR10587">
    <property type="entry name" value="GLYCOSYL TRANSFERASE-RELATED"/>
    <property type="match status" value="1"/>
</dbReference>
<feature type="transmembrane region" description="Helical" evidence="1">
    <location>
        <begin position="30"/>
        <end position="51"/>
    </location>
</feature>
<evidence type="ECO:0000259" key="2">
    <source>
        <dbReference type="PROSITE" id="PS51677"/>
    </source>
</evidence>
<dbReference type="PROSITE" id="PS51677">
    <property type="entry name" value="NODB"/>
    <property type="match status" value="1"/>
</dbReference>
<feature type="domain" description="NodB homology" evidence="2">
    <location>
        <begin position="68"/>
        <end position="246"/>
    </location>
</feature>
<dbReference type="SUPFAM" id="SSF88713">
    <property type="entry name" value="Glycoside hydrolase/deacetylase"/>
    <property type="match status" value="1"/>
</dbReference>